<organism evidence="1 2">
    <name type="scientific">Candidatus Caccalectryoclostridium excrementigallinarum</name>
    <dbReference type="NCBI Taxonomy" id="2840710"/>
    <lineage>
        <taxon>Bacteria</taxon>
        <taxon>Bacillati</taxon>
        <taxon>Bacillota</taxon>
        <taxon>Clostridia</taxon>
        <taxon>Christensenellales</taxon>
        <taxon>Christensenellaceae</taxon>
        <taxon>Christensenellaceae incertae sedis</taxon>
        <taxon>Candidatus Caccalectryoclostridium</taxon>
    </lineage>
</organism>
<dbReference type="SUPFAM" id="SSF53901">
    <property type="entry name" value="Thiolase-like"/>
    <property type="match status" value="1"/>
</dbReference>
<dbReference type="Pfam" id="PF07451">
    <property type="entry name" value="SpoVAD"/>
    <property type="match status" value="1"/>
</dbReference>
<reference evidence="1" key="2">
    <citation type="journal article" date="2021" name="PeerJ">
        <title>Extensive microbial diversity within the chicken gut microbiome revealed by metagenomics and culture.</title>
        <authorList>
            <person name="Gilroy R."/>
            <person name="Ravi A."/>
            <person name="Getino M."/>
            <person name="Pursley I."/>
            <person name="Horton D.L."/>
            <person name="Alikhan N.F."/>
            <person name="Baker D."/>
            <person name="Gharbi K."/>
            <person name="Hall N."/>
            <person name="Watson M."/>
            <person name="Adriaenssens E.M."/>
            <person name="Foster-Nyarko E."/>
            <person name="Jarju S."/>
            <person name="Secka A."/>
            <person name="Antonio M."/>
            <person name="Oren A."/>
            <person name="Chaudhuri R.R."/>
            <person name="La Ragione R."/>
            <person name="Hildebrand F."/>
            <person name="Pallen M.J."/>
        </authorList>
    </citation>
    <scope>NUCLEOTIDE SEQUENCE</scope>
    <source>
        <strain evidence="1">9366</strain>
    </source>
</reference>
<sequence length="333" mass="35871">MKKGRHTFIPSEDIFILSTCAIAGPNEGRGRFGSYYDAVLEDPDWDCKTHEKTEIKMHKFAIEKAIEKSKKAREEVDCLIGGDLLNQLVASTFAAREFEIPCLGVYSACASFGEALAIASFLIGGQNMKNVLCCTGSHYGAVERQFRYPLELGTQPAPSSQYTVTAAGAALLSTEGEGQPRLTGCTIGKIVDYRICDANNMGAAMAPAAADTIVTHLQDTGRRENYYDYIFTGDLGKYGTETLYHLCKERGLDLSSCLNDCGALIYSEKQKDMQGGSGAGCLAAVFCSYIYKEMKEGNIKRVLLVPTGALLSKGSSLQGESIPGIAHAVSVEA</sequence>
<dbReference type="EMBL" id="DVNJ01000001">
    <property type="protein sequence ID" value="HIU62273.1"/>
    <property type="molecule type" value="Genomic_DNA"/>
</dbReference>
<evidence type="ECO:0000313" key="1">
    <source>
        <dbReference type="EMBL" id="HIU62273.1"/>
    </source>
</evidence>
<dbReference type="PIRSF" id="PIRSF011570">
    <property type="entry name" value="SpoVAD"/>
    <property type="match status" value="1"/>
</dbReference>
<proteinExistence type="predicted"/>
<dbReference type="NCBIfam" id="NF006160">
    <property type="entry name" value="PRK08304.1"/>
    <property type="match status" value="1"/>
</dbReference>
<gene>
    <name evidence="1" type="ORF">IAB07_00705</name>
</gene>
<dbReference type="InterPro" id="IPR010894">
    <property type="entry name" value="SpoVAD"/>
</dbReference>
<comment type="caution">
    <text evidence="1">The sequence shown here is derived from an EMBL/GenBank/DDBJ whole genome shotgun (WGS) entry which is preliminary data.</text>
</comment>
<evidence type="ECO:0000313" key="2">
    <source>
        <dbReference type="Proteomes" id="UP000824145"/>
    </source>
</evidence>
<dbReference type="GO" id="GO:0016746">
    <property type="term" value="F:acyltransferase activity"/>
    <property type="evidence" value="ECO:0007669"/>
    <property type="project" value="InterPro"/>
</dbReference>
<name>A0A9D1SJT7_9FIRM</name>
<dbReference type="AlphaFoldDB" id="A0A9D1SJT7"/>
<dbReference type="Gene3D" id="3.40.47.40">
    <property type="entry name" value="Stage V sporulation protein AD"/>
    <property type="match status" value="1"/>
</dbReference>
<dbReference type="InterPro" id="IPR038369">
    <property type="entry name" value="SpoVAD_sf"/>
</dbReference>
<dbReference type="InterPro" id="IPR016039">
    <property type="entry name" value="Thiolase-like"/>
</dbReference>
<accession>A0A9D1SJT7</accession>
<protein>
    <submittedName>
        <fullName evidence="1">Stage V sporulation protein AD</fullName>
    </submittedName>
</protein>
<dbReference type="Proteomes" id="UP000824145">
    <property type="component" value="Unassembled WGS sequence"/>
</dbReference>
<reference evidence="1" key="1">
    <citation type="submission" date="2020-10" db="EMBL/GenBank/DDBJ databases">
        <authorList>
            <person name="Gilroy R."/>
        </authorList>
    </citation>
    <scope>NUCLEOTIDE SEQUENCE</scope>
    <source>
        <strain evidence="1">9366</strain>
    </source>
</reference>